<dbReference type="PANTHER" id="PTHR47893:SF1">
    <property type="entry name" value="REGULATORY PROTEIN PCHR"/>
    <property type="match status" value="1"/>
</dbReference>
<accession>A0A916ZB79</accession>
<dbReference type="EMBL" id="BMHP01000003">
    <property type="protein sequence ID" value="GGD84033.1"/>
    <property type="molecule type" value="Genomic_DNA"/>
</dbReference>
<comment type="caution">
    <text evidence="4">The sequence shown here is derived from an EMBL/GenBank/DDBJ whole genome shotgun (WGS) entry which is preliminary data.</text>
</comment>
<evidence type="ECO:0000256" key="2">
    <source>
        <dbReference type="ARBA" id="ARBA00023163"/>
    </source>
</evidence>
<reference evidence="4" key="2">
    <citation type="submission" date="2020-09" db="EMBL/GenBank/DDBJ databases">
        <authorList>
            <person name="Sun Q."/>
            <person name="Zhou Y."/>
        </authorList>
    </citation>
    <scope>NUCLEOTIDE SEQUENCE</scope>
    <source>
        <strain evidence="4">CGMCC 1.15178</strain>
    </source>
</reference>
<keyword evidence="2" id="KW-0804">Transcription</keyword>
<keyword evidence="1" id="KW-0805">Transcription regulation</keyword>
<dbReference type="PANTHER" id="PTHR47893">
    <property type="entry name" value="REGULATORY PROTEIN PCHR"/>
    <property type="match status" value="1"/>
</dbReference>
<dbReference type="PROSITE" id="PS01124">
    <property type="entry name" value="HTH_ARAC_FAMILY_2"/>
    <property type="match status" value="1"/>
</dbReference>
<feature type="domain" description="HTH araC/xylS-type" evidence="3">
    <location>
        <begin position="222"/>
        <end position="320"/>
    </location>
</feature>
<reference evidence="4" key="1">
    <citation type="journal article" date="2014" name="Int. J. Syst. Evol. Microbiol.">
        <title>Complete genome sequence of Corynebacterium casei LMG S-19264T (=DSM 44701T), isolated from a smear-ripened cheese.</title>
        <authorList>
            <consortium name="US DOE Joint Genome Institute (JGI-PGF)"/>
            <person name="Walter F."/>
            <person name="Albersmeier A."/>
            <person name="Kalinowski J."/>
            <person name="Ruckert C."/>
        </authorList>
    </citation>
    <scope>NUCLEOTIDE SEQUENCE</scope>
    <source>
        <strain evidence="4">CGMCC 1.15178</strain>
    </source>
</reference>
<dbReference type="GO" id="GO:0043565">
    <property type="term" value="F:sequence-specific DNA binding"/>
    <property type="evidence" value="ECO:0007669"/>
    <property type="project" value="InterPro"/>
</dbReference>
<evidence type="ECO:0000313" key="5">
    <source>
        <dbReference type="Proteomes" id="UP000612456"/>
    </source>
</evidence>
<organism evidence="4 5">
    <name type="scientific">Paenibacillus nasutitermitis</name>
    <dbReference type="NCBI Taxonomy" id="1652958"/>
    <lineage>
        <taxon>Bacteria</taxon>
        <taxon>Bacillati</taxon>
        <taxon>Bacillota</taxon>
        <taxon>Bacilli</taxon>
        <taxon>Bacillales</taxon>
        <taxon>Paenibacillaceae</taxon>
        <taxon>Paenibacillus</taxon>
    </lineage>
</organism>
<keyword evidence="5" id="KW-1185">Reference proteome</keyword>
<evidence type="ECO:0000313" key="4">
    <source>
        <dbReference type="EMBL" id="GGD84033.1"/>
    </source>
</evidence>
<dbReference type="InterPro" id="IPR053142">
    <property type="entry name" value="PchR_regulatory_protein"/>
</dbReference>
<dbReference type="RefSeq" id="WP_188995650.1">
    <property type="nucleotide sequence ID" value="NZ_BMHP01000003.1"/>
</dbReference>
<dbReference type="Proteomes" id="UP000612456">
    <property type="component" value="Unassembled WGS sequence"/>
</dbReference>
<dbReference type="InterPro" id="IPR018060">
    <property type="entry name" value="HTH_AraC"/>
</dbReference>
<gene>
    <name evidence="4" type="ORF">GCM10010911_47820</name>
</gene>
<dbReference type="GO" id="GO:0003700">
    <property type="term" value="F:DNA-binding transcription factor activity"/>
    <property type="evidence" value="ECO:0007669"/>
    <property type="project" value="InterPro"/>
</dbReference>
<dbReference type="Pfam" id="PF12833">
    <property type="entry name" value="HTH_18"/>
    <property type="match status" value="1"/>
</dbReference>
<dbReference type="SUPFAM" id="SSF46689">
    <property type="entry name" value="Homeodomain-like"/>
    <property type="match status" value="1"/>
</dbReference>
<dbReference type="Gene3D" id="1.10.10.60">
    <property type="entry name" value="Homeodomain-like"/>
    <property type="match status" value="1"/>
</dbReference>
<sequence length="321" mass="36346">MGLPDIHSNFNFFFDGLHMRRQTDNRTEWMKLEPQMGEGSIRRIVPRADLGAAIAEFRLHGDRVIRLQTTTAMVELSYCLEGAREIQVSGAKHEVVPPGSFAVQFVDSAEADMHFSGGQSFRMISIGIPVPTFHRFMEEVGGTRSVDFNRIIGRQSFRMFRETIDPASHILLLQMMNAEAGMRNLEVEYKILELMSRAFRSFHPSGRPASTRLSRSDMAKIAEAREIMLARMTDPPSLLELSRFIGLNDNKLKFGFKEMYGTTLFGYLKEQRLETAYHLLQNSGTSVIEAALAVGYSNPGYFAEAFRNKFGINPGAFIRRN</sequence>
<dbReference type="SMART" id="SM00342">
    <property type="entry name" value="HTH_ARAC"/>
    <property type="match status" value="1"/>
</dbReference>
<proteinExistence type="predicted"/>
<protein>
    <submittedName>
        <fullName evidence="4">AraC family transcriptional regulator</fullName>
    </submittedName>
</protein>
<dbReference type="AlphaFoldDB" id="A0A916ZB79"/>
<name>A0A916ZB79_9BACL</name>
<evidence type="ECO:0000256" key="1">
    <source>
        <dbReference type="ARBA" id="ARBA00023015"/>
    </source>
</evidence>
<dbReference type="InterPro" id="IPR009057">
    <property type="entry name" value="Homeodomain-like_sf"/>
</dbReference>
<evidence type="ECO:0000259" key="3">
    <source>
        <dbReference type="PROSITE" id="PS01124"/>
    </source>
</evidence>